<dbReference type="EMBL" id="JAGKQM010000016">
    <property type="protein sequence ID" value="KAH0873667.1"/>
    <property type="molecule type" value="Genomic_DNA"/>
</dbReference>
<protein>
    <recommendedName>
        <fullName evidence="2">RNase H type-1 domain-containing protein</fullName>
    </recommendedName>
</protein>
<dbReference type="Pfam" id="PF13456">
    <property type="entry name" value="RVT_3"/>
    <property type="match status" value="1"/>
</dbReference>
<proteinExistence type="predicted"/>
<evidence type="ECO:0000256" key="1">
    <source>
        <dbReference type="SAM" id="MobiDB-lite"/>
    </source>
</evidence>
<evidence type="ECO:0000313" key="4">
    <source>
        <dbReference type="Proteomes" id="UP000824890"/>
    </source>
</evidence>
<dbReference type="PANTHER" id="PTHR47074">
    <property type="entry name" value="BNAC02G40300D PROTEIN"/>
    <property type="match status" value="1"/>
</dbReference>
<dbReference type="InterPro" id="IPR002156">
    <property type="entry name" value="RNaseH_domain"/>
</dbReference>
<evidence type="ECO:0000259" key="2">
    <source>
        <dbReference type="Pfam" id="PF13456"/>
    </source>
</evidence>
<keyword evidence="4" id="KW-1185">Reference proteome</keyword>
<feature type="region of interest" description="Disordered" evidence="1">
    <location>
        <begin position="74"/>
        <end position="131"/>
    </location>
</feature>
<dbReference type="Proteomes" id="UP000824890">
    <property type="component" value="Unassembled WGS sequence"/>
</dbReference>
<accession>A0ABQ7Z0L2</accession>
<gene>
    <name evidence="3" type="ORF">HID58_071029</name>
</gene>
<dbReference type="PANTHER" id="PTHR47074:SF49">
    <property type="entry name" value="POLYNUCLEOTIDYL TRANSFERASE, RIBONUCLEASE H-LIKE SUPERFAMILY PROTEIN"/>
    <property type="match status" value="1"/>
</dbReference>
<reference evidence="3 4" key="1">
    <citation type="submission" date="2021-05" db="EMBL/GenBank/DDBJ databases">
        <title>Genome Assembly of Synthetic Allotetraploid Brassica napus Reveals Homoeologous Exchanges between Subgenomes.</title>
        <authorList>
            <person name="Davis J.T."/>
        </authorList>
    </citation>
    <scope>NUCLEOTIDE SEQUENCE [LARGE SCALE GENOMIC DNA]</scope>
    <source>
        <strain evidence="4">cv. Da-Ae</strain>
        <tissue evidence="3">Seedling</tissue>
    </source>
</reference>
<feature type="compositionally biased region" description="Basic residues" evidence="1">
    <location>
        <begin position="121"/>
        <end position="131"/>
    </location>
</feature>
<dbReference type="InterPro" id="IPR052929">
    <property type="entry name" value="RNase_H-like_EbsB-rel"/>
</dbReference>
<feature type="domain" description="RNase H type-1" evidence="2">
    <location>
        <begin position="276"/>
        <end position="343"/>
    </location>
</feature>
<organism evidence="3 4">
    <name type="scientific">Brassica napus</name>
    <name type="common">Rape</name>
    <dbReference type="NCBI Taxonomy" id="3708"/>
    <lineage>
        <taxon>Eukaryota</taxon>
        <taxon>Viridiplantae</taxon>
        <taxon>Streptophyta</taxon>
        <taxon>Embryophyta</taxon>
        <taxon>Tracheophyta</taxon>
        <taxon>Spermatophyta</taxon>
        <taxon>Magnoliopsida</taxon>
        <taxon>eudicotyledons</taxon>
        <taxon>Gunneridae</taxon>
        <taxon>Pentapetalae</taxon>
        <taxon>rosids</taxon>
        <taxon>malvids</taxon>
        <taxon>Brassicales</taxon>
        <taxon>Brassicaceae</taxon>
        <taxon>Brassiceae</taxon>
        <taxon>Brassica</taxon>
    </lineage>
</organism>
<evidence type="ECO:0000313" key="3">
    <source>
        <dbReference type="EMBL" id="KAH0873667.1"/>
    </source>
</evidence>
<feature type="compositionally biased region" description="Low complexity" evidence="1">
    <location>
        <begin position="84"/>
        <end position="94"/>
    </location>
</feature>
<name>A0ABQ7Z0L2_BRANA</name>
<comment type="caution">
    <text evidence="3">The sequence shown here is derived from an EMBL/GenBank/DDBJ whole genome shotgun (WGS) entry which is preliminary data.</text>
</comment>
<sequence>MAMMYISHSDATKRLARIQRVRQGIADNQAESSLRLTKITKELDKGNGHVYSYKEQYSRDDSLNYGGLVIRRKIDDGSDGETKSSASKISVHSSPVVHSGFQLGPSSEGRVLRKPGNNGSQRKRPSSWKRKSLGQRSVEAGLASVEVQDHNGWVKCRLDRSFGNSDWFALFPRSNLEYLELWASDHRPIRVCFALERDSPTKSRFQFDKRMLSREGFEDLVRLSWEGKYGESVKKMDHIRRCHRNVLPDFTSSNPLNQVTSPTWVKPSGYFLKCNVGSSWSQYSGTCGASWLLRDFKGNVLLHSRRAFSGVLSSVQADFLALSWSAAAMSDLKMKKIIFEFSSIQAGLALEHPLAHPASYYSCHQDYKFYSRKQPPSVPITCNSPAIQIATSVTRDHRYHSYVARLGPNWLAASLSKEAS</sequence>